<keyword evidence="3" id="KW-0808">Transferase</keyword>
<dbReference type="AlphaFoldDB" id="A0A0L0F1C3"/>
<dbReference type="InterPro" id="IPR002903">
    <property type="entry name" value="RsmH"/>
</dbReference>
<evidence type="ECO:0000256" key="2">
    <source>
        <dbReference type="ARBA" id="ARBA00022603"/>
    </source>
</evidence>
<feature type="non-terminal residue" evidence="5">
    <location>
        <position position="1"/>
    </location>
</feature>
<evidence type="ECO:0000256" key="3">
    <source>
        <dbReference type="ARBA" id="ARBA00022679"/>
    </source>
</evidence>
<dbReference type="GO" id="GO:0071424">
    <property type="term" value="F:rRNA (cytosine-N4-)-methyltransferase activity"/>
    <property type="evidence" value="ECO:0007669"/>
    <property type="project" value="TreeGrafter"/>
</dbReference>
<dbReference type="Gene3D" id="1.10.150.170">
    <property type="entry name" value="Putative methyltransferase TM0872, insert domain"/>
    <property type="match status" value="1"/>
</dbReference>
<accession>A0A0L0F1C3</accession>
<evidence type="ECO:0000313" key="5">
    <source>
        <dbReference type="EMBL" id="KNC70399.1"/>
    </source>
</evidence>
<dbReference type="InterPro" id="IPR023397">
    <property type="entry name" value="SAM-dep_MeTrfase_MraW_recog"/>
</dbReference>
<dbReference type="RefSeq" id="XP_014144301.1">
    <property type="nucleotide sequence ID" value="XM_014288826.1"/>
</dbReference>
<proteinExistence type="inferred from homology"/>
<dbReference type="PANTHER" id="PTHR11265:SF0">
    <property type="entry name" value="12S RRNA N4-METHYLCYTIDINE METHYLTRANSFERASE"/>
    <property type="match status" value="1"/>
</dbReference>
<dbReference type="eggNOG" id="KOG2782">
    <property type="taxonomic scope" value="Eukaryota"/>
</dbReference>
<comment type="similarity">
    <text evidence="1">Belongs to the methyltransferase superfamily. RsmH family.</text>
</comment>
<dbReference type="GO" id="GO:0005737">
    <property type="term" value="C:cytoplasm"/>
    <property type="evidence" value="ECO:0007669"/>
    <property type="project" value="TreeGrafter"/>
</dbReference>
<reference evidence="5 6" key="1">
    <citation type="submission" date="2011-02" db="EMBL/GenBank/DDBJ databases">
        <title>The Genome Sequence of Sphaeroforma arctica JP610.</title>
        <authorList>
            <consortium name="The Broad Institute Genome Sequencing Platform"/>
            <person name="Russ C."/>
            <person name="Cuomo C."/>
            <person name="Young S.K."/>
            <person name="Zeng Q."/>
            <person name="Gargeya S."/>
            <person name="Alvarado L."/>
            <person name="Berlin A."/>
            <person name="Chapman S.B."/>
            <person name="Chen Z."/>
            <person name="Freedman E."/>
            <person name="Gellesch M."/>
            <person name="Goldberg J."/>
            <person name="Griggs A."/>
            <person name="Gujja S."/>
            <person name="Heilman E."/>
            <person name="Heiman D."/>
            <person name="Howarth C."/>
            <person name="Mehta T."/>
            <person name="Neiman D."/>
            <person name="Pearson M."/>
            <person name="Roberts A."/>
            <person name="Saif S."/>
            <person name="Shea T."/>
            <person name="Shenoy N."/>
            <person name="Sisk P."/>
            <person name="Stolte C."/>
            <person name="Sykes S."/>
            <person name="White J."/>
            <person name="Yandava C."/>
            <person name="Burger G."/>
            <person name="Gray M.W."/>
            <person name="Holland P.W.H."/>
            <person name="King N."/>
            <person name="Lang F.B.F."/>
            <person name="Roger A.J."/>
            <person name="Ruiz-Trillo I."/>
            <person name="Haas B."/>
            <person name="Nusbaum C."/>
            <person name="Birren B."/>
        </authorList>
    </citation>
    <scope>NUCLEOTIDE SEQUENCE [LARGE SCALE GENOMIC DNA]</scope>
    <source>
        <strain evidence="5 6">JP610</strain>
    </source>
</reference>
<evidence type="ECO:0000256" key="1">
    <source>
        <dbReference type="ARBA" id="ARBA00010396"/>
    </source>
</evidence>
<sequence length="65" mass="7131">DDTVGAILFDVGVSSMQLDVAERGFSHSRNGPLDMRMGPNDEVTAADLVNNLSEEELKTIIRKVR</sequence>
<evidence type="ECO:0000313" key="6">
    <source>
        <dbReference type="Proteomes" id="UP000054560"/>
    </source>
</evidence>
<keyword evidence="2 5" id="KW-0489">Methyltransferase</keyword>
<dbReference type="EMBL" id="KQ251259">
    <property type="protein sequence ID" value="KNC70399.1"/>
    <property type="molecule type" value="Genomic_DNA"/>
</dbReference>
<protein>
    <submittedName>
        <fullName evidence="5">Methylase MraW</fullName>
    </submittedName>
</protein>
<dbReference type="PANTHER" id="PTHR11265">
    <property type="entry name" value="S-ADENOSYL-METHYLTRANSFERASE MRAW"/>
    <property type="match status" value="1"/>
</dbReference>
<dbReference type="SUPFAM" id="SSF81799">
    <property type="entry name" value="Putative methyltransferase TM0872, insert domain"/>
    <property type="match status" value="1"/>
</dbReference>
<dbReference type="STRING" id="667725.A0A0L0F1C3"/>
<dbReference type="GeneID" id="25917576"/>
<dbReference type="Proteomes" id="UP000054560">
    <property type="component" value="Unassembled WGS sequence"/>
</dbReference>
<name>A0A0L0F1C3_9EUKA</name>
<organism evidence="5 6">
    <name type="scientific">Sphaeroforma arctica JP610</name>
    <dbReference type="NCBI Taxonomy" id="667725"/>
    <lineage>
        <taxon>Eukaryota</taxon>
        <taxon>Ichthyosporea</taxon>
        <taxon>Ichthyophonida</taxon>
        <taxon>Sphaeroforma</taxon>
    </lineage>
</organism>
<dbReference type="OrthoDB" id="16290at2759"/>
<keyword evidence="4" id="KW-0949">S-adenosyl-L-methionine</keyword>
<keyword evidence="6" id="KW-1185">Reference proteome</keyword>
<dbReference type="Pfam" id="PF01795">
    <property type="entry name" value="Methyltransf_5"/>
    <property type="match status" value="1"/>
</dbReference>
<dbReference type="GO" id="GO:0070475">
    <property type="term" value="P:rRNA base methylation"/>
    <property type="evidence" value="ECO:0007669"/>
    <property type="project" value="TreeGrafter"/>
</dbReference>
<gene>
    <name evidence="5" type="ORF">SARC_17072</name>
</gene>
<evidence type="ECO:0000256" key="4">
    <source>
        <dbReference type="ARBA" id="ARBA00022691"/>
    </source>
</evidence>